<keyword evidence="2" id="KW-1185">Reference proteome</keyword>
<proteinExistence type="predicted"/>
<dbReference type="HOGENOM" id="CLU_2028048_0_0_1"/>
<comment type="caution">
    <text evidence="1">The sequence shown here is derived from an EMBL/GenBank/DDBJ whole genome shotgun (WGS) entry which is preliminary data.</text>
</comment>
<name>A0A074RPN4_9AGAM</name>
<gene>
    <name evidence="1" type="ORF">V565_188440</name>
</gene>
<protein>
    <submittedName>
        <fullName evidence="1">Uncharacterized protein</fullName>
    </submittedName>
</protein>
<evidence type="ECO:0000313" key="1">
    <source>
        <dbReference type="EMBL" id="KEP46638.1"/>
    </source>
</evidence>
<reference evidence="1 2" key="1">
    <citation type="submission" date="2013-12" db="EMBL/GenBank/DDBJ databases">
        <authorList>
            <person name="Cubeta M."/>
            <person name="Pakala S."/>
            <person name="Fedorova N."/>
            <person name="Thomas E."/>
            <person name="Dean R."/>
            <person name="Jabaji S."/>
            <person name="Neate S."/>
            <person name="Toda T."/>
            <person name="Tavantzis S."/>
            <person name="Vilgalys R."/>
            <person name="Bharathan N."/>
            <person name="Pakala S."/>
            <person name="Losada L.S."/>
            <person name="Zafar N."/>
            <person name="Nierman W."/>
        </authorList>
    </citation>
    <scope>NUCLEOTIDE SEQUENCE [LARGE SCALE GENOMIC DNA]</scope>
    <source>
        <strain evidence="1 2">123E</strain>
    </source>
</reference>
<accession>A0A074RPN4</accession>
<organism evidence="1 2">
    <name type="scientific">Rhizoctonia solani 123E</name>
    <dbReference type="NCBI Taxonomy" id="1423351"/>
    <lineage>
        <taxon>Eukaryota</taxon>
        <taxon>Fungi</taxon>
        <taxon>Dikarya</taxon>
        <taxon>Basidiomycota</taxon>
        <taxon>Agaricomycotina</taxon>
        <taxon>Agaricomycetes</taxon>
        <taxon>Cantharellales</taxon>
        <taxon>Ceratobasidiaceae</taxon>
        <taxon>Rhizoctonia</taxon>
    </lineage>
</organism>
<evidence type="ECO:0000313" key="2">
    <source>
        <dbReference type="Proteomes" id="UP000027456"/>
    </source>
</evidence>
<dbReference type="EMBL" id="AZST01001011">
    <property type="protein sequence ID" value="KEP46638.1"/>
    <property type="molecule type" value="Genomic_DNA"/>
</dbReference>
<dbReference type="Proteomes" id="UP000027456">
    <property type="component" value="Unassembled WGS sequence"/>
</dbReference>
<sequence length="122" mass="14392">MWSRTPKSAPNLFYLRVDCLLIISWRRCKFGRWGAVHQIPPPPYRRDRLVRVRIYVMDFTVALWANAHAKLLYAVVSKHFRQITKCGEIVTMRPTDVETRKLSKPGRVFILRLIVFLPIART</sequence>
<dbReference type="AlphaFoldDB" id="A0A074RPN4"/>